<dbReference type="InterPro" id="IPR042072">
    <property type="entry name" value="DsrC-like_C"/>
</dbReference>
<name>A0ABV0EJB3_9BURK</name>
<proteinExistence type="inferred from homology"/>
<keyword evidence="3" id="KW-0963">Cytoplasm</keyword>
<dbReference type="PANTHER" id="PTHR37010:SF1">
    <property type="entry name" value="SULFURTRANSFERASE TUSE"/>
    <property type="match status" value="1"/>
</dbReference>
<accession>A0ABV0EJB3</accession>
<dbReference type="Pfam" id="PF04358">
    <property type="entry name" value="DsrC"/>
    <property type="match status" value="1"/>
</dbReference>
<dbReference type="InterPro" id="IPR007453">
    <property type="entry name" value="DsrC/TusE"/>
</dbReference>
<evidence type="ECO:0000313" key="4">
    <source>
        <dbReference type="EMBL" id="MEO1767628.1"/>
    </source>
</evidence>
<dbReference type="NCBIfam" id="TIGR03342">
    <property type="entry name" value="dsrC_tusE_dsvC"/>
    <property type="match status" value="1"/>
</dbReference>
<dbReference type="Gene3D" id="1.10.10.370">
    <property type="entry name" value="DsrC-like protein, C-terminal domain"/>
    <property type="match status" value="1"/>
</dbReference>
<evidence type="ECO:0000256" key="2">
    <source>
        <dbReference type="ARBA" id="ARBA00005718"/>
    </source>
</evidence>
<dbReference type="EMBL" id="JBAJEX010000009">
    <property type="protein sequence ID" value="MEO1767628.1"/>
    <property type="molecule type" value="Genomic_DNA"/>
</dbReference>
<sequence length="110" mass="12799">MGYVIDGVEYEYDDEKFLLEPIMTEEAAKVIAAAEGIELTDEHWMVIEHLRNEYREKGHTPNFRNLVKEMDELKPGIDWKKRLYDLFPMQPARQAVRIAGLPKPFGKGGY</sequence>
<dbReference type="SUPFAM" id="SSF69721">
    <property type="entry name" value="DsrC, the gamma subunit of dissimilatory sulfite reductase"/>
    <property type="match status" value="1"/>
</dbReference>
<comment type="subcellular location">
    <subcellularLocation>
        <location evidence="1">Cytoplasm</location>
    </subcellularLocation>
</comment>
<organism evidence="4 5">
    <name type="scientific">Thiobacter aerophilum</name>
    <dbReference type="NCBI Taxonomy" id="3121275"/>
    <lineage>
        <taxon>Bacteria</taxon>
        <taxon>Pseudomonadati</taxon>
        <taxon>Pseudomonadota</taxon>
        <taxon>Betaproteobacteria</taxon>
        <taxon>Burkholderiales</taxon>
        <taxon>Thiobacteraceae</taxon>
        <taxon>Thiobacter</taxon>
    </lineage>
</organism>
<reference evidence="4 5" key="1">
    <citation type="submission" date="2024-02" db="EMBL/GenBank/DDBJ databases">
        <title>New thermophilic sulfur-oxidizing bacteria from a hot springs of the Uzon caldera (Kamchatka, Russia).</title>
        <authorList>
            <person name="Dukat A.M."/>
            <person name="Elcheninov A.G."/>
            <person name="Frolov E.N."/>
        </authorList>
    </citation>
    <scope>NUCLEOTIDE SEQUENCE [LARGE SCALE GENOMIC DNA]</scope>
    <source>
        <strain evidence="4 5">AK1</strain>
    </source>
</reference>
<evidence type="ECO:0000313" key="5">
    <source>
        <dbReference type="Proteomes" id="UP001482231"/>
    </source>
</evidence>
<dbReference type="RefSeq" id="WP_347308741.1">
    <property type="nucleotide sequence ID" value="NZ_JBAJEX010000009.1"/>
</dbReference>
<comment type="caution">
    <text evidence="4">The sequence shown here is derived from an EMBL/GenBank/DDBJ whole genome shotgun (WGS) entry which is preliminary data.</text>
</comment>
<gene>
    <name evidence="4" type="ORF">V6E02_10445</name>
</gene>
<dbReference type="PIRSF" id="PIRSF006223">
    <property type="entry name" value="DsrC_TusE"/>
    <property type="match status" value="1"/>
</dbReference>
<evidence type="ECO:0000256" key="3">
    <source>
        <dbReference type="ARBA" id="ARBA00022490"/>
    </source>
</evidence>
<comment type="similarity">
    <text evidence="2">Belongs to the DsrC/TusE family.</text>
</comment>
<protein>
    <submittedName>
        <fullName evidence="4">TusE/DsrC/DsvC family sulfur relay protein</fullName>
    </submittedName>
</protein>
<dbReference type="Proteomes" id="UP001482231">
    <property type="component" value="Unassembled WGS sequence"/>
</dbReference>
<evidence type="ECO:0000256" key="1">
    <source>
        <dbReference type="ARBA" id="ARBA00004496"/>
    </source>
</evidence>
<dbReference type="InterPro" id="IPR025526">
    <property type="entry name" value="DsrC-like_dom_sf"/>
</dbReference>
<keyword evidence="5" id="KW-1185">Reference proteome</keyword>
<dbReference type="PANTHER" id="PTHR37010">
    <property type="entry name" value="SULFURTRANSFERASE TUSE"/>
    <property type="match status" value="1"/>
</dbReference>